<name>A0AAQ3K262_9LILI</name>
<dbReference type="Pfam" id="PF14541">
    <property type="entry name" value="TAXi_C"/>
    <property type="match status" value="1"/>
</dbReference>
<evidence type="ECO:0000259" key="1">
    <source>
        <dbReference type="Pfam" id="PF14541"/>
    </source>
</evidence>
<accession>A0AAQ3K262</accession>
<gene>
    <name evidence="2" type="ORF">Cni_G09352</name>
</gene>
<dbReference type="Proteomes" id="UP001327560">
    <property type="component" value="Chromosome 3"/>
</dbReference>
<protein>
    <recommendedName>
        <fullName evidence="1">Xylanase inhibitor C-terminal domain-containing protein</fullName>
    </recommendedName>
</protein>
<evidence type="ECO:0000313" key="3">
    <source>
        <dbReference type="Proteomes" id="UP001327560"/>
    </source>
</evidence>
<dbReference type="InterPro" id="IPR021109">
    <property type="entry name" value="Peptidase_aspartic_dom_sf"/>
</dbReference>
<evidence type="ECO:0000313" key="2">
    <source>
        <dbReference type="EMBL" id="WOL00639.1"/>
    </source>
</evidence>
<dbReference type="InterPro" id="IPR032799">
    <property type="entry name" value="TAXi_C"/>
</dbReference>
<dbReference type="SUPFAM" id="SSF50630">
    <property type="entry name" value="Acid proteases"/>
    <property type="match status" value="1"/>
</dbReference>
<dbReference type="Gene3D" id="2.40.70.10">
    <property type="entry name" value="Acid Proteases"/>
    <property type="match status" value="2"/>
</dbReference>
<keyword evidence="3" id="KW-1185">Reference proteome</keyword>
<dbReference type="EMBL" id="CP136892">
    <property type="protein sequence ID" value="WOL00639.1"/>
    <property type="molecule type" value="Genomic_DNA"/>
</dbReference>
<proteinExistence type="predicted"/>
<dbReference type="AlphaFoldDB" id="A0AAQ3K262"/>
<reference evidence="2 3" key="1">
    <citation type="submission" date="2023-10" db="EMBL/GenBank/DDBJ databases">
        <title>Chromosome-scale genome assembly provides insights into flower coloration mechanisms of Canna indica.</title>
        <authorList>
            <person name="Li C."/>
        </authorList>
    </citation>
    <scope>NUCLEOTIDE SEQUENCE [LARGE SCALE GENOMIC DNA]</scope>
    <source>
        <tissue evidence="2">Flower</tissue>
    </source>
</reference>
<feature type="domain" description="Xylanase inhibitor C-terminal" evidence="1">
    <location>
        <begin position="94"/>
        <end position="134"/>
    </location>
</feature>
<organism evidence="2 3">
    <name type="scientific">Canna indica</name>
    <name type="common">Indian-shot</name>
    <dbReference type="NCBI Taxonomy" id="4628"/>
    <lineage>
        <taxon>Eukaryota</taxon>
        <taxon>Viridiplantae</taxon>
        <taxon>Streptophyta</taxon>
        <taxon>Embryophyta</taxon>
        <taxon>Tracheophyta</taxon>
        <taxon>Spermatophyta</taxon>
        <taxon>Magnoliopsida</taxon>
        <taxon>Liliopsida</taxon>
        <taxon>Zingiberales</taxon>
        <taxon>Cannaceae</taxon>
        <taxon>Canna</taxon>
    </lineage>
</organism>
<sequence>MSLLEGLAKGAAGLDRNKTDVLSLLAVAFGLPRRFALCLSSSTMSDDAIFFSNGPYEFRGTANQDASQGLTYTLLLVNPMSTAGVSSQGEKSAKYFIGVKSIRINGKALWLNATLLAIDKKIGTSGTKINMVNP</sequence>